<name>A0A1Y2CG77_9FUNG</name>
<feature type="region of interest" description="Disordered" evidence="1">
    <location>
        <begin position="21"/>
        <end position="52"/>
    </location>
</feature>
<accession>A0A1Y2CG77</accession>
<keyword evidence="4" id="KW-1185">Reference proteome</keyword>
<sequence length="295" mass="33117">MKVLILLAFVCQLTASVPVPALEPRSHNGLPHTDNEGKVDKRNGSPQDYKDNTEKIDWFAAVVFDDFKRDTSESTQEEDRLSGNDIGNEPENTEETMNGIERRDPKHQQTDKAFSKHPKRTAHSAKAHNSNLQPSRTKSHNHTHIVRRGSRSKSKSHTPKSHPTEKAVSKAHKSLQTHGKREEAVTNVTENFQDDGEYSQNNEDIPADILVKTRNLNKKAASTRSGAAQSPKPTRTLTQSRKIHSPAPRRTHSRNHFTSKMTKKGKTSANRGGSRTYRIPGTKTAHSRVTSFTRR</sequence>
<evidence type="ECO:0000256" key="1">
    <source>
        <dbReference type="SAM" id="MobiDB-lite"/>
    </source>
</evidence>
<feature type="compositionally biased region" description="Polar residues" evidence="1">
    <location>
        <begin position="220"/>
        <end position="240"/>
    </location>
</feature>
<feature type="compositionally biased region" description="Basic residues" evidence="1">
    <location>
        <begin position="115"/>
        <end position="126"/>
    </location>
</feature>
<feature type="compositionally biased region" description="Polar residues" evidence="1">
    <location>
        <begin position="127"/>
        <end position="136"/>
    </location>
</feature>
<dbReference type="EMBL" id="MCGO01000020">
    <property type="protein sequence ID" value="ORY45315.1"/>
    <property type="molecule type" value="Genomic_DNA"/>
</dbReference>
<comment type="caution">
    <text evidence="3">The sequence shown here is derived from an EMBL/GenBank/DDBJ whole genome shotgun (WGS) entry which is preliminary data.</text>
</comment>
<protein>
    <submittedName>
        <fullName evidence="3">Uncharacterized protein</fullName>
    </submittedName>
</protein>
<feature type="signal peptide" evidence="2">
    <location>
        <begin position="1"/>
        <end position="16"/>
    </location>
</feature>
<reference evidence="3 4" key="1">
    <citation type="submission" date="2016-07" db="EMBL/GenBank/DDBJ databases">
        <title>Pervasive Adenine N6-methylation of Active Genes in Fungi.</title>
        <authorList>
            <consortium name="DOE Joint Genome Institute"/>
            <person name="Mondo S.J."/>
            <person name="Dannebaum R.O."/>
            <person name="Kuo R.C."/>
            <person name="Labutti K."/>
            <person name="Haridas S."/>
            <person name="Kuo A."/>
            <person name="Salamov A."/>
            <person name="Ahrendt S.R."/>
            <person name="Lipzen A."/>
            <person name="Sullivan W."/>
            <person name="Andreopoulos W.B."/>
            <person name="Clum A."/>
            <person name="Lindquist E."/>
            <person name="Daum C."/>
            <person name="Ramamoorthy G.K."/>
            <person name="Gryganskyi A."/>
            <person name="Culley D."/>
            <person name="Magnuson J.K."/>
            <person name="James T.Y."/>
            <person name="O'Malley M.A."/>
            <person name="Stajich J.E."/>
            <person name="Spatafora J.W."/>
            <person name="Visel A."/>
            <person name="Grigoriev I.V."/>
        </authorList>
    </citation>
    <scope>NUCLEOTIDE SEQUENCE [LARGE SCALE GENOMIC DNA]</scope>
    <source>
        <strain evidence="3 4">JEL800</strain>
    </source>
</reference>
<organism evidence="3 4">
    <name type="scientific">Rhizoclosmatium globosum</name>
    <dbReference type="NCBI Taxonomy" id="329046"/>
    <lineage>
        <taxon>Eukaryota</taxon>
        <taxon>Fungi</taxon>
        <taxon>Fungi incertae sedis</taxon>
        <taxon>Chytridiomycota</taxon>
        <taxon>Chytridiomycota incertae sedis</taxon>
        <taxon>Chytridiomycetes</taxon>
        <taxon>Chytridiales</taxon>
        <taxon>Chytriomycetaceae</taxon>
        <taxon>Rhizoclosmatium</taxon>
    </lineage>
</organism>
<feature type="region of interest" description="Disordered" evidence="1">
    <location>
        <begin position="69"/>
        <end position="186"/>
    </location>
</feature>
<evidence type="ECO:0000313" key="3">
    <source>
        <dbReference type="EMBL" id="ORY45315.1"/>
    </source>
</evidence>
<gene>
    <name evidence="3" type="ORF">BCR33DRAFT_716597</name>
</gene>
<proteinExistence type="predicted"/>
<keyword evidence="2" id="KW-0732">Signal</keyword>
<dbReference type="Proteomes" id="UP000193642">
    <property type="component" value="Unassembled WGS sequence"/>
</dbReference>
<evidence type="ECO:0000256" key="2">
    <source>
        <dbReference type="SAM" id="SignalP"/>
    </source>
</evidence>
<feature type="chain" id="PRO_5013028196" evidence="2">
    <location>
        <begin position="17"/>
        <end position="295"/>
    </location>
</feature>
<feature type="compositionally biased region" description="Basic and acidic residues" evidence="1">
    <location>
        <begin position="69"/>
        <end position="82"/>
    </location>
</feature>
<feature type="compositionally biased region" description="Basic residues" evidence="1">
    <location>
        <begin position="137"/>
        <end position="160"/>
    </location>
</feature>
<dbReference type="AlphaFoldDB" id="A0A1Y2CG77"/>
<feature type="compositionally biased region" description="Basic residues" evidence="1">
    <location>
        <begin position="241"/>
        <end position="266"/>
    </location>
</feature>
<feature type="compositionally biased region" description="Basic and acidic residues" evidence="1">
    <location>
        <begin position="33"/>
        <end position="52"/>
    </location>
</feature>
<feature type="region of interest" description="Disordered" evidence="1">
    <location>
        <begin position="218"/>
        <end position="295"/>
    </location>
</feature>
<feature type="compositionally biased region" description="Basic and acidic residues" evidence="1">
    <location>
        <begin position="100"/>
        <end position="114"/>
    </location>
</feature>
<evidence type="ECO:0000313" key="4">
    <source>
        <dbReference type="Proteomes" id="UP000193642"/>
    </source>
</evidence>